<dbReference type="Gene3D" id="2.130.10.10">
    <property type="entry name" value="YVTN repeat-like/Quinoprotein amine dehydrogenase"/>
    <property type="match status" value="2"/>
</dbReference>
<feature type="repeat" description="WD" evidence="7">
    <location>
        <begin position="1075"/>
        <end position="1116"/>
    </location>
</feature>
<feature type="repeat" description="WD" evidence="7">
    <location>
        <begin position="865"/>
        <end position="906"/>
    </location>
</feature>
<evidence type="ECO:0000313" key="9">
    <source>
        <dbReference type="EMBL" id="EWY80018.1"/>
    </source>
</evidence>
<evidence type="ECO:0000256" key="1">
    <source>
        <dbReference type="ARBA" id="ARBA00022574"/>
    </source>
</evidence>
<dbReference type="InterPro" id="IPR001680">
    <property type="entry name" value="WD40_rpt"/>
</dbReference>
<dbReference type="OrthoDB" id="538223at2759"/>
<dbReference type="InterPro" id="IPR015943">
    <property type="entry name" value="WD40/YVTN_repeat-like_dom_sf"/>
</dbReference>
<comment type="similarity">
    <text evidence="4">Belongs to the WD repeat MDV1/CAF4 family.</text>
</comment>
<dbReference type="PROSITE" id="PS50294">
    <property type="entry name" value="WD_REPEATS_REGION"/>
    <property type="match status" value="6"/>
</dbReference>
<evidence type="ECO:0000313" key="10">
    <source>
        <dbReference type="Proteomes" id="UP000030753"/>
    </source>
</evidence>
<protein>
    <recommendedName>
        <fullName evidence="5">Mitochondrial division protein 1</fullName>
    </recommendedName>
</protein>
<evidence type="ECO:0000256" key="5">
    <source>
        <dbReference type="ARBA" id="ARBA00039789"/>
    </source>
</evidence>
<dbReference type="InterPro" id="IPR027417">
    <property type="entry name" value="P-loop_NTPase"/>
</dbReference>
<dbReference type="EMBL" id="JH717851">
    <property type="protein sequence ID" value="EWY80018.1"/>
    <property type="molecule type" value="Genomic_DNA"/>
</dbReference>
<dbReference type="Pfam" id="PF00400">
    <property type="entry name" value="WD40"/>
    <property type="match status" value="6"/>
</dbReference>
<organism evidence="9 10">
    <name type="scientific">Fusarium oxysporum NRRL 32931</name>
    <dbReference type="NCBI Taxonomy" id="660029"/>
    <lineage>
        <taxon>Eukaryota</taxon>
        <taxon>Fungi</taxon>
        <taxon>Dikarya</taxon>
        <taxon>Ascomycota</taxon>
        <taxon>Pezizomycotina</taxon>
        <taxon>Sordariomycetes</taxon>
        <taxon>Hypocreomycetidae</taxon>
        <taxon>Hypocreales</taxon>
        <taxon>Nectriaceae</taxon>
        <taxon>Fusarium</taxon>
        <taxon>Fusarium oxysporum species complex</taxon>
    </lineage>
</organism>
<dbReference type="Proteomes" id="UP000030753">
    <property type="component" value="Unassembled WGS sequence"/>
</dbReference>
<dbReference type="InterPro" id="IPR020472">
    <property type="entry name" value="WD40_PAC1"/>
</dbReference>
<keyword evidence="3" id="KW-0175">Coiled coil</keyword>
<dbReference type="InterPro" id="IPR035994">
    <property type="entry name" value="Nucleoside_phosphorylase_sf"/>
</dbReference>
<dbReference type="PROSITE" id="PS50837">
    <property type="entry name" value="NACHT"/>
    <property type="match status" value="1"/>
</dbReference>
<gene>
    <name evidence="9" type="ORF">FOYG_16817</name>
</gene>
<proteinExistence type="inferred from homology"/>
<reference evidence="9 10" key="1">
    <citation type="submission" date="2011-06" db="EMBL/GenBank/DDBJ databases">
        <title>The Genome Sequence of Fusarium oxysporum FOSC 3-a.</title>
        <authorList>
            <consortium name="The Broad Institute Genome Sequencing Platform"/>
            <person name="Ma L.-J."/>
            <person name="Gale L.R."/>
            <person name="Schwartz D.C."/>
            <person name="Zhou S."/>
            <person name="Corby-Kistler H."/>
            <person name="Young S.K."/>
            <person name="Zeng Q."/>
            <person name="Gargeya S."/>
            <person name="Fitzgerald M."/>
            <person name="Haas B."/>
            <person name="Abouelleil A."/>
            <person name="Alvarado L."/>
            <person name="Arachchi H.M."/>
            <person name="Berlin A."/>
            <person name="Brown A."/>
            <person name="Chapman S.B."/>
            <person name="Chen Z."/>
            <person name="Dunbar C."/>
            <person name="Freedman E."/>
            <person name="Gearin G."/>
            <person name="Gellesch M."/>
            <person name="Goldberg J."/>
            <person name="Griggs A."/>
            <person name="Gujja S."/>
            <person name="Heiman D."/>
            <person name="Howarth C."/>
            <person name="Larson L."/>
            <person name="Lui A."/>
            <person name="MacDonald P.J.P."/>
            <person name="Mehta T."/>
            <person name="Montmayeur A."/>
            <person name="Murphy C."/>
            <person name="Neiman D."/>
            <person name="Pearson M."/>
            <person name="Priest M."/>
            <person name="Roberts A."/>
            <person name="Saif S."/>
            <person name="Shea T."/>
            <person name="Shenoy N."/>
            <person name="Sisk P."/>
            <person name="Stolte C."/>
            <person name="Sykes S."/>
            <person name="Wortman J."/>
            <person name="Nusbaum C."/>
            <person name="Birren B."/>
        </authorList>
    </citation>
    <scope>NUCLEOTIDE SEQUENCE [LARGE SCALE GENOMIC DNA]</scope>
    <source>
        <strain evidence="10">FOSC 3-a</strain>
    </source>
</reference>
<name>W9HBT2_FUSOX</name>
<evidence type="ECO:0000259" key="8">
    <source>
        <dbReference type="PROSITE" id="PS50837"/>
    </source>
</evidence>
<feature type="repeat" description="WD" evidence="7">
    <location>
        <begin position="949"/>
        <end position="990"/>
    </location>
</feature>
<feature type="repeat" description="WD" evidence="7">
    <location>
        <begin position="1033"/>
        <end position="1074"/>
    </location>
</feature>
<feature type="repeat" description="WD" evidence="7">
    <location>
        <begin position="991"/>
        <end position="1032"/>
    </location>
</feature>
<dbReference type="InterPro" id="IPR056884">
    <property type="entry name" value="NPHP3-like_N"/>
</dbReference>
<dbReference type="InterPro" id="IPR036322">
    <property type="entry name" value="WD40_repeat_dom_sf"/>
</dbReference>
<evidence type="ECO:0000256" key="7">
    <source>
        <dbReference type="PROSITE-ProRule" id="PRU00221"/>
    </source>
</evidence>
<dbReference type="PRINTS" id="PR00320">
    <property type="entry name" value="GPROTEINBRPT"/>
</dbReference>
<dbReference type="PANTHER" id="PTHR22847:SF637">
    <property type="entry name" value="WD REPEAT DOMAIN 5B"/>
    <property type="match status" value="1"/>
</dbReference>
<dbReference type="Pfam" id="PF24883">
    <property type="entry name" value="NPHP3_N"/>
    <property type="match status" value="1"/>
</dbReference>
<sequence length="1224" mass="136633">MGIGLLVGIGGGIARPDLGRDIRLGDVVVSQPDGATGGVVQYDFGKAKVNGVWERKGSLDKPPPVLLNALAGLQAEHEIAPSKIPDLLEAMLKANPRMKLPETDYTSQGVRNDRLFESYHVHVGGSNCDKCDPFWEIERHKRDSTDPKIHYGTIASGNKLIKDAATRDSLLEVIGQPCLCVEMEAAGLMDRFPCLVIRGICDYADSHKNDRWQRYASATAAAFAVELLEFVPSRQLEATKKIIEVMQSLEEKVNTIHASIQDVNHNIALRHLPIAEGASFDSRDEEHNPTCLQNTRVELLKNICYWIDDPDSKTIFWLNGMAETGKSTIARTVAQLRSDYGDLGASFFFKRGEPDRGSLARFVPTLARQLAGNIPGAASVIKKAVDDDPAIVGKTLREQFDKLIREPLSKTVETAATPTSLVIVIDALDECERDADIRLLINVLSQTKLPRPRVRFFLTSRPELPIRLGFGEVKGAYQDLILHEMSAQIVEHDISAFLANEFRRIRARFNITVGDERKLPSDWPGQKTLQDLTRMAVPLFIFAATVCRFIDNRKRGNPQKQLHDFLKQGHRSHGSQLDQTYGPVLRSQITDVSKDDREQIIENFKAIVGSIVILASPLSVTALSQLLDVSPDVVDDRLDALHSILSIPPTRKLPVRLLHLSFREYLISPKQKESSEFWVDEKLAHRNLAKHCLRLMRGTLRQNICGLPFPSIRQSAVDGTRLEKCIPSQLQYACMYWVHHQIKADFELNDGHEVHNFLISHFLHWVEALSLMGRAGECLDSVRWLLGWLENRGDSSLINFLADAVRFLTVNFSVIIEAPLQLYCSALAFAPERSIVKKTFDNHIPEWFNVRPRVKQDWGACLLTLEGHSNRVNWVVFSHDSTMVASASDDETVRIWNTETGKYEHVLEGHSNFVNSVVFSHDSTKLASASDDGMIRIWDILAGKCEHVLEGHSDSVNSVVFSHNSTKLASASNDKTVRIWNTGTQKCEHVLEGHSGFARSVVFSHDLKMVASGSNDKMVRVWNMSTGKREYMLEGHRSSVNSVTFSHDSTKLASASWDKTIRIWDLKTRKHEYTLEGHSEWVNLVVFSHDTQLAASASRDKTVRIWDLKTGKCREVISLDSCTDILSFTPDKSGIVTSNGVFAFTGDLLSSTRPPVPWQPSVVSTLGLRDETWVTSAGEDLLWLPTECRGGRVAISANTVVIGCESGRVIILGFSAVETAKHVI</sequence>
<comment type="function">
    <text evidence="6">Involved in mitochondrial fission. Acts as an adapter protein required to form mitochondrial fission complexes. Formation of these complexes is required to promote constriction and fission of the mitochondrial compartment at a late step in mitochondrial division.</text>
</comment>
<dbReference type="SUPFAM" id="SSF50978">
    <property type="entry name" value="WD40 repeat-like"/>
    <property type="match status" value="1"/>
</dbReference>
<dbReference type="InterPro" id="IPR019775">
    <property type="entry name" value="WD40_repeat_CS"/>
</dbReference>
<dbReference type="GO" id="GO:0003824">
    <property type="term" value="F:catalytic activity"/>
    <property type="evidence" value="ECO:0007669"/>
    <property type="project" value="InterPro"/>
</dbReference>
<dbReference type="AlphaFoldDB" id="W9HBT2"/>
<evidence type="ECO:0000256" key="2">
    <source>
        <dbReference type="ARBA" id="ARBA00022737"/>
    </source>
</evidence>
<dbReference type="GO" id="GO:0005634">
    <property type="term" value="C:nucleus"/>
    <property type="evidence" value="ECO:0007669"/>
    <property type="project" value="TreeGrafter"/>
</dbReference>
<evidence type="ECO:0000256" key="6">
    <source>
        <dbReference type="ARBA" id="ARBA00043913"/>
    </source>
</evidence>
<dbReference type="GO" id="GO:0009116">
    <property type="term" value="P:nucleoside metabolic process"/>
    <property type="evidence" value="ECO:0007669"/>
    <property type="project" value="InterPro"/>
</dbReference>
<dbReference type="SMART" id="SM00320">
    <property type="entry name" value="WD40"/>
    <property type="match status" value="6"/>
</dbReference>
<evidence type="ECO:0000256" key="3">
    <source>
        <dbReference type="ARBA" id="ARBA00023054"/>
    </source>
</evidence>
<accession>W9HBT2</accession>
<dbReference type="HOGENOM" id="CLU_000288_6_16_1"/>
<dbReference type="Gene3D" id="3.40.50.300">
    <property type="entry name" value="P-loop containing nucleotide triphosphate hydrolases"/>
    <property type="match status" value="1"/>
</dbReference>
<keyword evidence="2" id="KW-0677">Repeat</keyword>
<dbReference type="PANTHER" id="PTHR22847">
    <property type="entry name" value="WD40 REPEAT PROTEIN"/>
    <property type="match status" value="1"/>
</dbReference>
<dbReference type="PROSITE" id="PS50082">
    <property type="entry name" value="WD_REPEATS_2"/>
    <property type="match status" value="6"/>
</dbReference>
<dbReference type="PROSITE" id="PS00678">
    <property type="entry name" value="WD_REPEATS_1"/>
    <property type="match status" value="5"/>
</dbReference>
<dbReference type="CDD" id="cd00200">
    <property type="entry name" value="WD40"/>
    <property type="match status" value="1"/>
</dbReference>
<dbReference type="Gene3D" id="3.40.50.1580">
    <property type="entry name" value="Nucleoside phosphorylase domain"/>
    <property type="match status" value="1"/>
</dbReference>
<feature type="repeat" description="WD" evidence="7">
    <location>
        <begin position="907"/>
        <end position="948"/>
    </location>
</feature>
<dbReference type="SUPFAM" id="SSF53167">
    <property type="entry name" value="Purine and uridine phosphorylases"/>
    <property type="match status" value="1"/>
</dbReference>
<dbReference type="SUPFAM" id="SSF52540">
    <property type="entry name" value="P-loop containing nucleoside triphosphate hydrolases"/>
    <property type="match status" value="1"/>
</dbReference>
<evidence type="ECO:0000256" key="4">
    <source>
        <dbReference type="ARBA" id="ARBA00038415"/>
    </source>
</evidence>
<dbReference type="InterPro" id="IPR007111">
    <property type="entry name" value="NACHT_NTPase"/>
</dbReference>
<keyword evidence="1 7" id="KW-0853">WD repeat</keyword>
<feature type="domain" description="NACHT" evidence="8">
    <location>
        <begin position="314"/>
        <end position="462"/>
    </location>
</feature>
<dbReference type="GO" id="GO:1990234">
    <property type="term" value="C:transferase complex"/>
    <property type="evidence" value="ECO:0007669"/>
    <property type="project" value="UniProtKB-ARBA"/>
</dbReference>